<evidence type="ECO:0000313" key="3">
    <source>
        <dbReference type="EMBL" id="ALN78319.1"/>
    </source>
</evidence>
<gene>
    <name evidence="3" type="ORF">LA76x_0157</name>
</gene>
<dbReference type="SMART" id="SM00880">
    <property type="entry name" value="CHAD"/>
    <property type="match status" value="1"/>
</dbReference>
<organism evidence="3 4">
    <name type="scientific">Lysobacter antibioticus</name>
    <dbReference type="NCBI Taxonomy" id="84531"/>
    <lineage>
        <taxon>Bacteria</taxon>
        <taxon>Pseudomonadati</taxon>
        <taxon>Pseudomonadota</taxon>
        <taxon>Gammaproteobacteria</taxon>
        <taxon>Lysobacterales</taxon>
        <taxon>Lysobacteraceae</taxon>
        <taxon>Lysobacter</taxon>
    </lineage>
</organism>
<proteinExistence type="predicted"/>
<dbReference type="PROSITE" id="PS51708">
    <property type="entry name" value="CHAD"/>
    <property type="match status" value="1"/>
</dbReference>
<evidence type="ECO:0000259" key="2">
    <source>
        <dbReference type="PROSITE" id="PS51708"/>
    </source>
</evidence>
<name>A0A0S2F426_LYSAN</name>
<dbReference type="Proteomes" id="UP000060787">
    <property type="component" value="Chromosome"/>
</dbReference>
<dbReference type="PATRIC" id="fig|84531.8.peg.161"/>
<dbReference type="eggNOG" id="COG5607">
    <property type="taxonomic scope" value="Bacteria"/>
</dbReference>
<evidence type="ECO:0000313" key="4">
    <source>
        <dbReference type="Proteomes" id="UP000060787"/>
    </source>
</evidence>
<feature type="domain" description="CHAD" evidence="2">
    <location>
        <begin position="27"/>
        <end position="297"/>
    </location>
</feature>
<accession>A0A0S2F426</accession>
<dbReference type="Pfam" id="PF05235">
    <property type="entry name" value="CHAD"/>
    <property type="match status" value="1"/>
</dbReference>
<dbReference type="RefSeq" id="WP_057916155.1">
    <property type="nucleotide sequence ID" value="NZ_CP011129.1"/>
</dbReference>
<reference evidence="3 4" key="1">
    <citation type="journal article" date="2015" name="BMC Genomics">
        <title>Comparative genomics and metabolic profiling of the genus Lysobacter.</title>
        <authorList>
            <person name="de Bruijn I."/>
            <person name="Cheng X."/>
            <person name="de Jager V."/>
            <person name="Exposito R.G."/>
            <person name="Watrous J."/>
            <person name="Patel N."/>
            <person name="Postma J."/>
            <person name="Dorrestein P.C."/>
            <person name="Kobayashi D."/>
            <person name="Raaijmakers J.M."/>
        </authorList>
    </citation>
    <scope>NUCLEOTIDE SEQUENCE [LARGE SCALE GENOMIC DNA]</scope>
    <source>
        <strain evidence="3 4">76</strain>
    </source>
</reference>
<dbReference type="InterPro" id="IPR038186">
    <property type="entry name" value="CHAD_dom_sf"/>
</dbReference>
<keyword evidence="4" id="KW-1185">Reference proteome</keyword>
<dbReference type="EMBL" id="CP011129">
    <property type="protein sequence ID" value="ALN78319.1"/>
    <property type="molecule type" value="Genomic_DNA"/>
</dbReference>
<evidence type="ECO:0000256" key="1">
    <source>
        <dbReference type="SAM" id="MobiDB-lite"/>
    </source>
</evidence>
<dbReference type="STRING" id="84531.LA76x_0157"/>
<dbReference type="AlphaFoldDB" id="A0A0S2F426"/>
<sequence length="297" mass="32471">MPHAPASEEAAAHGSRLAAKAPDEPAAHPPGRRLRSFATAEIDMALDALGWRGNRIHAGVHLARKGLRRVRATLALGGGALGPGAVLVDRELRRLNRDLSALRDAHALVETLDRLLRLSLEAEVRTLLRRARRRAAAARARVAHQARADDPELGARRSLLRVLRAALRALPWDGLKPEDWRGAVTASLARVARGAERARRSGLDEAWHDWRRRARRLSQQQRALKAAKLGRDAPKFDKHTIERLGAAQDLNLLLDHCGRRSVFGKVDRAALRCYAEGELARSRGEIVNGGEGGGGSD</sequence>
<dbReference type="InterPro" id="IPR007899">
    <property type="entry name" value="CHAD_dom"/>
</dbReference>
<dbReference type="KEGG" id="lab:LA76x_0157"/>
<protein>
    <submittedName>
        <fullName evidence="3">CHAD domain protein</fullName>
    </submittedName>
</protein>
<feature type="region of interest" description="Disordered" evidence="1">
    <location>
        <begin position="1"/>
        <end position="31"/>
    </location>
</feature>
<feature type="compositionally biased region" description="Low complexity" evidence="1">
    <location>
        <begin position="1"/>
        <end position="15"/>
    </location>
</feature>
<dbReference type="Gene3D" id="1.40.20.10">
    <property type="entry name" value="CHAD domain"/>
    <property type="match status" value="1"/>
</dbReference>